<evidence type="ECO:0000313" key="2">
    <source>
        <dbReference type="Proteomes" id="UP000252582"/>
    </source>
</evidence>
<dbReference type="Gene3D" id="3.40.50.300">
    <property type="entry name" value="P-loop containing nucleotide triphosphate hydrolases"/>
    <property type="match status" value="1"/>
</dbReference>
<dbReference type="EMBL" id="QPIX01000011">
    <property type="protein sequence ID" value="RCW21168.1"/>
    <property type="molecule type" value="Genomic_DNA"/>
</dbReference>
<gene>
    <name evidence="1" type="ORF">DFR48_111132</name>
</gene>
<comment type="caution">
    <text evidence="1">The sequence shown here is derived from an EMBL/GenBank/DDBJ whole genome shotgun (WGS) entry which is preliminary data.</text>
</comment>
<proteinExistence type="predicted"/>
<reference evidence="1 2" key="1">
    <citation type="submission" date="2018-07" db="EMBL/GenBank/DDBJ databases">
        <title>Genomic Encyclopedia of Type Strains, Phase IV (KMG-IV): sequencing the most valuable type-strain genomes for metagenomic binning, comparative biology and taxonomic classification.</title>
        <authorList>
            <person name="Goeker M."/>
        </authorList>
    </citation>
    <scope>NUCLEOTIDE SEQUENCE [LARGE SCALE GENOMIC DNA]</scope>
    <source>
        <strain evidence="1 2">DSM 25528</strain>
    </source>
</reference>
<accession>A0A6I7HJC3</accession>
<organism evidence="1 2">
    <name type="scientific">Ciceribacter lividus</name>
    <dbReference type="NCBI Taxonomy" id="1197950"/>
    <lineage>
        <taxon>Bacteria</taxon>
        <taxon>Pseudomonadati</taxon>
        <taxon>Pseudomonadota</taxon>
        <taxon>Alphaproteobacteria</taxon>
        <taxon>Hyphomicrobiales</taxon>
        <taxon>Rhizobiaceae</taxon>
        <taxon>Ciceribacter</taxon>
    </lineage>
</organism>
<protein>
    <submittedName>
        <fullName evidence="1">ABC-type polysaccharide/polyol phosphate transport system ATPase subunit</fullName>
    </submittedName>
</protein>
<dbReference type="SUPFAM" id="SSF52540">
    <property type="entry name" value="P-loop containing nucleoside triphosphate hydrolases"/>
    <property type="match status" value="1"/>
</dbReference>
<dbReference type="InterPro" id="IPR027417">
    <property type="entry name" value="P-loop_NTPase"/>
</dbReference>
<dbReference type="Proteomes" id="UP000252582">
    <property type="component" value="Unassembled WGS sequence"/>
</dbReference>
<sequence length="238" mass="26828">MTDLELKNVTLNVKQGGKHVNILDDVSFVFPREHMVLVSDSRVSSVALLDLLCRRLIPQRGKMLYRGWVSWPIGHTGPFSVAVTGTQATSHFATLYGVERDLAIDFMASEFQGAKQLNRPIYTWPRPLQNQFMLLMTLIPSFDVYLVDSNIVLVDDVAFTQRFLQLFSARIRGRTALFTARQARVVKQICTSAVIIRGGKLTRTTDVDEALKIRDKGSAQTETAVEESFAMQEDDFLL</sequence>
<name>A0A6I7HJC3_9HYPH</name>
<evidence type="ECO:0000313" key="1">
    <source>
        <dbReference type="EMBL" id="RCW21168.1"/>
    </source>
</evidence>
<dbReference type="RefSeq" id="WP_114364689.1">
    <property type="nucleotide sequence ID" value="NZ_QPIX01000011.1"/>
</dbReference>
<keyword evidence="2" id="KW-1185">Reference proteome</keyword>
<dbReference type="AlphaFoldDB" id="A0A6I7HJC3"/>